<evidence type="ECO:0000256" key="13">
    <source>
        <dbReference type="ARBA" id="ARBA00048037"/>
    </source>
</evidence>
<dbReference type="InterPro" id="IPR058240">
    <property type="entry name" value="rSAM_sf"/>
</dbReference>
<feature type="binding site" evidence="14">
    <location>
        <position position="382"/>
    </location>
    <ligand>
        <name>[4Fe-4S] cluster</name>
        <dbReference type="ChEBI" id="CHEBI:49883"/>
        <label>1</label>
    </ligand>
</feature>
<evidence type="ECO:0000256" key="12">
    <source>
        <dbReference type="ARBA" id="ARBA00047326"/>
    </source>
</evidence>
<reference evidence="17 18" key="1">
    <citation type="submission" date="2011-12" db="EMBL/GenBank/DDBJ databases">
        <title>The Genome Sequence of Prevotella micans F0438.</title>
        <authorList>
            <consortium name="The Broad Institute Genome Sequencing Platform"/>
            <person name="Earl A."/>
            <person name="Ward D."/>
            <person name="Feldgarden M."/>
            <person name="Gevers D."/>
            <person name="Izard J."/>
            <person name="Baranova O.V."/>
            <person name="Blanton J.M."/>
            <person name="Wade W.G."/>
            <person name="Dewhirst F.E."/>
            <person name="Young S.K."/>
            <person name="Zeng Q."/>
            <person name="Gargeya S."/>
            <person name="Fitzgerald M."/>
            <person name="Haas B."/>
            <person name="Abouelleil A."/>
            <person name="Alvarado L."/>
            <person name="Arachchi H.M."/>
            <person name="Berlin A."/>
            <person name="Chapman S.B."/>
            <person name="Gearin G."/>
            <person name="Goldberg J."/>
            <person name="Griggs A."/>
            <person name="Gujja S."/>
            <person name="Hansen M."/>
            <person name="Heiman D."/>
            <person name="Howarth C."/>
            <person name="Larimer J."/>
            <person name="Lui A."/>
            <person name="MacDonald P.J.P."/>
            <person name="McCowen C."/>
            <person name="Montmayeur A."/>
            <person name="Murphy C."/>
            <person name="Neiman D."/>
            <person name="Pearson M."/>
            <person name="Priest M."/>
            <person name="Roberts A."/>
            <person name="Saif S."/>
            <person name="Shea T."/>
            <person name="Sisk P."/>
            <person name="Stolte C."/>
            <person name="Sykes S."/>
            <person name="Wortman J."/>
            <person name="Nusbaum C."/>
            <person name="Birren B."/>
        </authorList>
    </citation>
    <scope>NUCLEOTIDE SEQUENCE [LARGE SCALE GENOMIC DNA]</scope>
    <source>
        <strain evidence="17 18">F0438</strain>
    </source>
</reference>
<dbReference type="NCBIfam" id="TIGR00545">
    <property type="entry name" value="lipoyltrans"/>
    <property type="match status" value="1"/>
</dbReference>
<keyword evidence="10 14" id="KW-0408">Iron</keyword>
<comment type="catalytic activity">
    <reaction evidence="13">
        <text>L-lysyl-[lipoyl-carrier protein] + (R)-lipoate + ATP = N(6)-[(R)-lipoyl]-L-lysyl-[lipoyl-carrier protein] + AMP + diphosphate + H(+)</text>
        <dbReference type="Rhea" id="RHEA:49288"/>
        <dbReference type="Rhea" id="RHEA-COMP:10500"/>
        <dbReference type="Rhea" id="RHEA-COMP:10502"/>
        <dbReference type="ChEBI" id="CHEBI:15378"/>
        <dbReference type="ChEBI" id="CHEBI:29969"/>
        <dbReference type="ChEBI" id="CHEBI:30616"/>
        <dbReference type="ChEBI" id="CHEBI:33019"/>
        <dbReference type="ChEBI" id="CHEBI:83088"/>
        <dbReference type="ChEBI" id="CHEBI:83099"/>
        <dbReference type="ChEBI" id="CHEBI:456215"/>
        <dbReference type="EC" id="6.3.1.20"/>
    </reaction>
</comment>
<feature type="binding site" evidence="14">
    <location>
        <position position="407"/>
    </location>
    <ligand>
        <name>[4Fe-4S] cluster</name>
        <dbReference type="ChEBI" id="CHEBI:49883"/>
        <label>2</label>
        <note>4Fe-4S-S-AdoMet</note>
    </ligand>
</feature>
<evidence type="ECO:0000259" key="15">
    <source>
        <dbReference type="PROSITE" id="PS51733"/>
    </source>
</evidence>
<evidence type="ECO:0000256" key="8">
    <source>
        <dbReference type="ARBA" id="ARBA00022741"/>
    </source>
</evidence>
<dbReference type="InterPro" id="IPR013785">
    <property type="entry name" value="Aldolase_TIM"/>
</dbReference>
<dbReference type="GO" id="GO:0016979">
    <property type="term" value="F:lipoate-protein ligase activity"/>
    <property type="evidence" value="ECO:0007669"/>
    <property type="project" value="UniProtKB-EC"/>
</dbReference>
<evidence type="ECO:0000256" key="4">
    <source>
        <dbReference type="ARBA" id="ARBA00022598"/>
    </source>
</evidence>
<dbReference type="AlphaFoldDB" id="H1PZC7"/>
<dbReference type="InterPro" id="IPR006638">
    <property type="entry name" value="Elp3/MiaA/NifB-like_rSAM"/>
</dbReference>
<dbReference type="UniPathway" id="UPA00537">
    <property type="reaction ID" value="UER00594"/>
</dbReference>
<dbReference type="eggNOG" id="COG0320">
    <property type="taxonomic scope" value="Bacteria"/>
</dbReference>
<comment type="cofactor">
    <cofactor evidence="14">
        <name>[4Fe-4S] cluster</name>
        <dbReference type="ChEBI" id="CHEBI:49883"/>
    </cofactor>
    <text evidence="14">Binds 2 [4Fe-4S] clusters per subunit. One cluster is coordinated with 3 cysteines and an exchangeable S-adenosyl-L-methionine.</text>
</comment>
<dbReference type="PROSITE" id="PS51733">
    <property type="entry name" value="BPL_LPL_CATALYTIC"/>
    <property type="match status" value="1"/>
</dbReference>
<keyword evidence="18" id="KW-1185">Reference proteome</keyword>
<dbReference type="GO" id="GO:0051539">
    <property type="term" value="F:4 iron, 4 sulfur cluster binding"/>
    <property type="evidence" value="ECO:0007669"/>
    <property type="project" value="UniProtKB-UniRule"/>
</dbReference>
<evidence type="ECO:0000313" key="18">
    <source>
        <dbReference type="Proteomes" id="UP000016023"/>
    </source>
</evidence>
<comment type="pathway">
    <text evidence="1">Protein modification; protein lipoylation via exogenous pathway; protein N(6)-(lipoyl)lysine from lipoate: step 2/2.</text>
</comment>
<dbReference type="GO" id="GO:0009249">
    <property type="term" value="P:protein lipoylation"/>
    <property type="evidence" value="ECO:0007669"/>
    <property type="project" value="UniProtKB-UniRule"/>
</dbReference>
<feature type="binding site" evidence="14">
    <location>
        <position position="403"/>
    </location>
    <ligand>
        <name>[4Fe-4S] cluster</name>
        <dbReference type="ChEBI" id="CHEBI:49883"/>
        <label>2</label>
        <note>4Fe-4S-S-AdoMet</note>
    </ligand>
</feature>
<dbReference type="InterPro" id="IPR004143">
    <property type="entry name" value="BPL_LPL_catalytic"/>
</dbReference>
<accession>H1PZC7</accession>
<protein>
    <recommendedName>
        <fullName evidence="14">Lipoyl synthase</fullName>
        <ecNumber evidence="14">2.8.1.8</ecNumber>
    </recommendedName>
    <alternativeName>
        <fullName evidence="14">Lip-syn</fullName>
        <shortName evidence="14">LS</shortName>
    </alternativeName>
    <alternativeName>
        <fullName evidence="14">Lipoate synthase</fullName>
    </alternativeName>
    <alternativeName>
        <fullName evidence="14">Lipoic acid synthase</fullName>
    </alternativeName>
    <alternativeName>
        <fullName evidence="14">Sulfur insertion protein LipA</fullName>
    </alternativeName>
</protein>
<dbReference type="Gene3D" id="3.20.20.70">
    <property type="entry name" value="Aldolase class I"/>
    <property type="match status" value="1"/>
</dbReference>
<dbReference type="SUPFAM" id="SSF102114">
    <property type="entry name" value="Radical SAM enzymes"/>
    <property type="match status" value="1"/>
</dbReference>
<feature type="binding site" evidence="14">
    <location>
        <position position="410"/>
    </location>
    <ligand>
        <name>[4Fe-4S] cluster</name>
        <dbReference type="ChEBI" id="CHEBI:49883"/>
        <label>2</label>
        <note>4Fe-4S-S-AdoMet</note>
    </ligand>
</feature>
<keyword evidence="5 14" id="KW-0808">Transferase</keyword>
<name>H1PZC7_9BACT</name>
<dbReference type="PROSITE" id="PS51918">
    <property type="entry name" value="RADICAL_SAM"/>
    <property type="match status" value="1"/>
</dbReference>
<evidence type="ECO:0000256" key="11">
    <source>
        <dbReference type="ARBA" id="ARBA00023014"/>
    </source>
</evidence>
<dbReference type="SUPFAM" id="SSF55681">
    <property type="entry name" value="Class II aaRS and biotin synthetases"/>
    <property type="match status" value="1"/>
</dbReference>
<keyword evidence="7 14" id="KW-0479">Metal-binding</keyword>
<dbReference type="PATRIC" id="fig|883158.3.peg.16"/>
<evidence type="ECO:0000259" key="16">
    <source>
        <dbReference type="PROSITE" id="PS51918"/>
    </source>
</evidence>
<dbReference type="UniPathway" id="UPA00538">
    <property type="reaction ID" value="UER00593"/>
</dbReference>
<sequence>MSKFARKSNTIFFTMKYLLIPYRPEPKQLPFFFAVEEYVAQTYTDDDYFFAWQVEPTVMLGRNQLIKNEVDTDYCKQNGIHIFRRKSGGGCVYADLGCIQFSYISFADNVNSAFKDYMQQVAKLMKNIGIAAELSGRNDILVDGRKVSGSAFYRLKKRSVLHNTVLFDTRLEHLSKALTPSHEKLQSKGVASVTQRVVNIGDYTSLPLDGFINHARKYMCGDAIRTLNEKDMLAIAEIEKELASHDFVYGNNPKFTEVRRKRFADVGTLEARIELKNNRIVNLNLAGDYFLIGDQDRELLDHIRGADFSREAVSERLQNIELADIIRGLKPEQFLRLLFGRPPHVKKPDWLKIDLTSTEQSGQTAGILAKHHLNTICTSGLCPNRTECWAARTATLMIGGNICTRSCKFCNTLSGRPGKLDTDEPRRVAESVKALGLKYAVITSVDRDDLPDYGAEHWAETIRRIRIENPQTLIEVLIPDFMGRPELIAKVMAARPNVAGHNMETVRRLTPGVRSVAQYNRSLDVLCEITRSGVMSKTGFMVGLGETCEEVEQLMDDILATGCRRLTIGQYLQPTAKHLPVSEYVTPEQFVNYRKTALDKGFKFVESGPLVRSSYHAERAFKQV</sequence>
<dbReference type="SFLD" id="SFLDG01058">
    <property type="entry name" value="lipoyl_synthase_like"/>
    <property type="match status" value="1"/>
</dbReference>
<evidence type="ECO:0000256" key="2">
    <source>
        <dbReference type="ARBA" id="ARBA00005124"/>
    </source>
</evidence>
<evidence type="ECO:0000256" key="14">
    <source>
        <dbReference type="HAMAP-Rule" id="MF_00206"/>
    </source>
</evidence>
<dbReference type="NCBIfam" id="NF004019">
    <property type="entry name" value="PRK05481.1"/>
    <property type="match status" value="1"/>
</dbReference>
<dbReference type="Pfam" id="PF10437">
    <property type="entry name" value="Lip_prot_lig_C"/>
    <property type="match status" value="1"/>
</dbReference>
<dbReference type="NCBIfam" id="TIGR00510">
    <property type="entry name" value="lipA"/>
    <property type="match status" value="1"/>
</dbReference>
<keyword evidence="9" id="KW-0067">ATP-binding</keyword>
<comment type="subcellular location">
    <subcellularLocation>
        <location evidence="14">Cytoplasm</location>
    </subcellularLocation>
</comment>
<comment type="pathway">
    <text evidence="14">Protein modification; protein lipoylation via endogenous pathway; protein N(6)-(lipoyl)lysine from octanoyl-[acyl-carrier-protein]: step 2/2.</text>
</comment>
<keyword evidence="6 14" id="KW-0949">S-adenosyl-L-methionine</keyword>
<feature type="domain" description="BPL/LPL catalytic" evidence="15">
    <location>
        <begin position="43"/>
        <end position="219"/>
    </location>
</feature>
<dbReference type="GO" id="GO:0005524">
    <property type="term" value="F:ATP binding"/>
    <property type="evidence" value="ECO:0007669"/>
    <property type="project" value="UniProtKB-KW"/>
</dbReference>
<evidence type="ECO:0000256" key="6">
    <source>
        <dbReference type="ARBA" id="ARBA00022691"/>
    </source>
</evidence>
<evidence type="ECO:0000313" key="17">
    <source>
        <dbReference type="EMBL" id="EHO74972.1"/>
    </source>
</evidence>
<evidence type="ECO:0000256" key="3">
    <source>
        <dbReference type="ARBA" id="ARBA00022485"/>
    </source>
</evidence>
<evidence type="ECO:0000256" key="10">
    <source>
        <dbReference type="ARBA" id="ARBA00023004"/>
    </source>
</evidence>
<dbReference type="CDD" id="cd16443">
    <property type="entry name" value="LplA"/>
    <property type="match status" value="1"/>
</dbReference>
<dbReference type="InterPro" id="IPR045864">
    <property type="entry name" value="aa-tRNA-synth_II/BPL/LPL"/>
</dbReference>
<dbReference type="HOGENOM" id="CLU_028802_0_0_10"/>
<comment type="caution">
    <text evidence="17">The sequence shown here is derived from an EMBL/GenBank/DDBJ whole genome shotgun (WGS) entry which is preliminary data.</text>
</comment>
<dbReference type="InterPro" id="IPR007197">
    <property type="entry name" value="rSAM"/>
</dbReference>
<comment type="catalytic activity">
    <reaction evidence="12 14">
        <text>[[Fe-S] cluster scaffold protein carrying a second [4Fe-4S](2+) cluster] + N(6)-octanoyl-L-lysyl-[protein] + 2 oxidized [2Fe-2S]-[ferredoxin] + 2 S-adenosyl-L-methionine + 4 H(+) = [[Fe-S] cluster scaffold protein] + N(6)-[(R)-dihydrolipoyl]-L-lysyl-[protein] + 4 Fe(3+) + 2 hydrogen sulfide + 2 5'-deoxyadenosine + 2 L-methionine + 2 reduced [2Fe-2S]-[ferredoxin]</text>
        <dbReference type="Rhea" id="RHEA:16585"/>
        <dbReference type="Rhea" id="RHEA-COMP:9928"/>
        <dbReference type="Rhea" id="RHEA-COMP:10000"/>
        <dbReference type="Rhea" id="RHEA-COMP:10001"/>
        <dbReference type="Rhea" id="RHEA-COMP:10475"/>
        <dbReference type="Rhea" id="RHEA-COMP:14568"/>
        <dbReference type="Rhea" id="RHEA-COMP:14569"/>
        <dbReference type="ChEBI" id="CHEBI:15378"/>
        <dbReference type="ChEBI" id="CHEBI:17319"/>
        <dbReference type="ChEBI" id="CHEBI:29034"/>
        <dbReference type="ChEBI" id="CHEBI:29919"/>
        <dbReference type="ChEBI" id="CHEBI:33722"/>
        <dbReference type="ChEBI" id="CHEBI:33737"/>
        <dbReference type="ChEBI" id="CHEBI:33738"/>
        <dbReference type="ChEBI" id="CHEBI:57844"/>
        <dbReference type="ChEBI" id="CHEBI:59789"/>
        <dbReference type="ChEBI" id="CHEBI:78809"/>
        <dbReference type="ChEBI" id="CHEBI:83100"/>
        <dbReference type="EC" id="2.8.1.8"/>
    </reaction>
</comment>
<dbReference type="SFLD" id="SFLDF00271">
    <property type="entry name" value="lipoyl_synthase"/>
    <property type="match status" value="1"/>
</dbReference>
<dbReference type="Gene3D" id="3.30.930.10">
    <property type="entry name" value="Bira Bifunctional Protein, Domain 2"/>
    <property type="match status" value="1"/>
</dbReference>
<evidence type="ECO:0000256" key="5">
    <source>
        <dbReference type="ARBA" id="ARBA00022679"/>
    </source>
</evidence>
<comment type="function">
    <text evidence="14">Catalyzes the radical-mediated insertion of two sulfur atoms into the C-6 and C-8 positions of the octanoyl moiety bound to the lipoyl domains of lipoate-dependent enzymes, thereby converting the octanoylated domains into lipoylated derivatives.</text>
</comment>
<dbReference type="InterPro" id="IPR019491">
    <property type="entry name" value="Lipoate_protein_ligase_C"/>
</dbReference>
<dbReference type="InterPro" id="IPR004562">
    <property type="entry name" value="LipoylTrfase_LipoateP_Ligase"/>
</dbReference>
<keyword evidence="8" id="KW-0547">Nucleotide-binding</keyword>
<feature type="domain" description="Radical SAM core" evidence="16">
    <location>
        <begin position="389"/>
        <end position="603"/>
    </location>
</feature>
<dbReference type="EMBL" id="AGWK01000001">
    <property type="protein sequence ID" value="EHO74972.1"/>
    <property type="molecule type" value="Genomic_DNA"/>
</dbReference>
<evidence type="ECO:0000256" key="7">
    <source>
        <dbReference type="ARBA" id="ARBA00022723"/>
    </source>
</evidence>
<keyword evidence="11 14" id="KW-0411">Iron-sulfur</keyword>
<dbReference type="SMART" id="SM00729">
    <property type="entry name" value="Elp3"/>
    <property type="match status" value="1"/>
</dbReference>
<dbReference type="EC" id="2.8.1.8" evidence="14"/>
<keyword evidence="4" id="KW-0436">Ligase</keyword>
<dbReference type="HAMAP" id="MF_00206">
    <property type="entry name" value="Lipoyl_synth"/>
    <property type="match status" value="1"/>
</dbReference>
<dbReference type="SFLD" id="SFLDS00029">
    <property type="entry name" value="Radical_SAM"/>
    <property type="match status" value="1"/>
</dbReference>
<feature type="binding site" evidence="14">
    <location>
        <position position="377"/>
    </location>
    <ligand>
        <name>[4Fe-4S] cluster</name>
        <dbReference type="ChEBI" id="CHEBI:49883"/>
        <label>1</label>
    </ligand>
</feature>
<dbReference type="Pfam" id="PF21948">
    <property type="entry name" value="LplA-B_cat"/>
    <property type="match status" value="1"/>
</dbReference>
<dbReference type="GO" id="GO:0005737">
    <property type="term" value="C:cytoplasm"/>
    <property type="evidence" value="ECO:0007669"/>
    <property type="project" value="UniProtKB-SubCell"/>
</dbReference>
<comment type="similarity">
    <text evidence="14">Belongs to the radical SAM superfamily. Lipoyl synthase family.</text>
</comment>
<keyword evidence="3 14" id="KW-0004">4Fe-4S</keyword>
<dbReference type="PANTHER" id="PTHR10949">
    <property type="entry name" value="LIPOYL SYNTHASE"/>
    <property type="match status" value="1"/>
</dbReference>
<dbReference type="STRING" id="883158.HMPREF9140_00015"/>
<dbReference type="PANTHER" id="PTHR10949:SF0">
    <property type="entry name" value="LIPOYL SYNTHASE, MITOCHONDRIAL"/>
    <property type="match status" value="1"/>
</dbReference>
<feature type="binding site" evidence="14">
    <location>
        <position position="614"/>
    </location>
    <ligand>
        <name>[4Fe-4S] cluster</name>
        <dbReference type="ChEBI" id="CHEBI:49883"/>
        <label>1</label>
    </ligand>
</feature>
<organism evidence="17 18">
    <name type="scientific">Prevotella micans F0438</name>
    <dbReference type="NCBI Taxonomy" id="883158"/>
    <lineage>
        <taxon>Bacteria</taxon>
        <taxon>Pseudomonadati</taxon>
        <taxon>Bacteroidota</taxon>
        <taxon>Bacteroidia</taxon>
        <taxon>Bacteroidales</taxon>
        <taxon>Prevotellaceae</taxon>
        <taxon>Prevotella</taxon>
    </lineage>
</organism>
<dbReference type="Pfam" id="PF04055">
    <property type="entry name" value="Radical_SAM"/>
    <property type="match status" value="1"/>
</dbReference>
<dbReference type="Proteomes" id="UP000016023">
    <property type="component" value="Unassembled WGS sequence"/>
</dbReference>
<dbReference type="GO" id="GO:0016992">
    <property type="term" value="F:lipoate synthase activity"/>
    <property type="evidence" value="ECO:0007669"/>
    <property type="project" value="UniProtKB-UniRule"/>
</dbReference>
<gene>
    <name evidence="14" type="primary">lipA</name>
    <name evidence="17" type="ORF">HMPREF9140_00015</name>
</gene>
<dbReference type="Gene3D" id="3.30.390.50">
    <property type="entry name" value="CO dehydrogenase flavoprotein, C-terminal domain"/>
    <property type="match status" value="1"/>
</dbReference>
<keyword evidence="14" id="KW-0963">Cytoplasm</keyword>
<dbReference type="InterPro" id="IPR003698">
    <property type="entry name" value="Lipoyl_synth"/>
</dbReference>
<dbReference type="GO" id="GO:0046872">
    <property type="term" value="F:metal ion binding"/>
    <property type="evidence" value="ECO:0007669"/>
    <property type="project" value="UniProtKB-KW"/>
</dbReference>
<proteinExistence type="inferred from homology"/>
<comment type="pathway">
    <text evidence="2">Protein modification; protein lipoylation via exogenous pathway; protein N(6)-(lipoyl)lysine from lipoate: step 1/2.</text>
</comment>
<evidence type="ECO:0000256" key="9">
    <source>
        <dbReference type="ARBA" id="ARBA00022840"/>
    </source>
</evidence>
<evidence type="ECO:0000256" key="1">
    <source>
        <dbReference type="ARBA" id="ARBA00005085"/>
    </source>
</evidence>
<dbReference type="SUPFAM" id="SSF82649">
    <property type="entry name" value="SufE/NifU"/>
    <property type="match status" value="1"/>
</dbReference>
<dbReference type="NCBIfam" id="NF009544">
    <property type="entry name" value="PRK12928.1"/>
    <property type="match status" value="1"/>
</dbReference>
<feature type="binding site" evidence="14">
    <location>
        <position position="388"/>
    </location>
    <ligand>
        <name>[4Fe-4S] cluster</name>
        <dbReference type="ChEBI" id="CHEBI:49883"/>
        <label>1</label>
    </ligand>
</feature>